<dbReference type="Proteomes" id="UP000235897">
    <property type="component" value="Unassembled WGS sequence"/>
</dbReference>
<reference evidence="2 3" key="1">
    <citation type="submission" date="2018-01" db="EMBL/GenBank/DDBJ databases">
        <title>Denitrification phenotypes of diverse strains of Pseudomonas stutzeri.</title>
        <authorList>
            <person name="Milligan D.A."/>
            <person name="Bergaust L."/>
            <person name="Bakken L.R."/>
            <person name="Frostegard A."/>
        </authorList>
    </citation>
    <scope>NUCLEOTIDE SEQUENCE [LARGE SCALE GENOMIC DNA]</scope>
    <source>
        <strain evidence="2 3">28a3</strain>
    </source>
</reference>
<evidence type="ECO:0000259" key="1">
    <source>
        <dbReference type="Pfam" id="PF18629"/>
    </source>
</evidence>
<accession>A0A2N8SYK5</accession>
<feature type="domain" description="DUF5629" evidence="1">
    <location>
        <begin position="11"/>
        <end position="107"/>
    </location>
</feature>
<dbReference type="EMBL" id="POUW01000001">
    <property type="protein sequence ID" value="PNG07571.1"/>
    <property type="molecule type" value="Genomic_DNA"/>
</dbReference>
<sequence length="114" mass="12843">MKPAMPTETRYLLDELQTADMLEVDGLHAWQFTLNDELLDRAEAAAIAGEPFASDDIVVRIESIDGRERRQWAFSYNSVMEANWCEGDQYWLIGDAAQTRVRCLGAITASADDE</sequence>
<evidence type="ECO:0000313" key="2">
    <source>
        <dbReference type="EMBL" id="PNG07571.1"/>
    </source>
</evidence>
<dbReference type="Pfam" id="PF18629">
    <property type="entry name" value="DUF5629"/>
    <property type="match status" value="1"/>
</dbReference>
<dbReference type="Gene3D" id="2.30.29.190">
    <property type="match status" value="1"/>
</dbReference>
<protein>
    <recommendedName>
        <fullName evidence="1">DUF5629 domain-containing protein</fullName>
    </recommendedName>
</protein>
<comment type="caution">
    <text evidence="2">The sequence shown here is derived from an EMBL/GenBank/DDBJ whole genome shotgun (WGS) entry which is preliminary data.</text>
</comment>
<name>A0A2N8SYK5_STUST</name>
<organism evidence="2 3">
    <name type="scientific">Stutzerimonas stutzeri</name>
    <name type="common">Pseudomonas stutzeri</name>
    <dbReference type="NCBI Taxonomy" id="316"/>
    <lineage>
        <taxon>Bacteria</taxon>
        <taxon>Pseudomonadati</taxon>
        <taxon>Pseudomonadota</taxon>
        <taxon>Gammaproteobacteria</taxon>
        <taxon>Pseudomonadales</taxon>
        <taxon>Pseudomonadaceae</taxon>
        <taxon>Stutzerimonas</taxon>
    </lineage>
</organism>
<evidence type="ECO:0000313" key="3">
    <source>
        <dbReference type="Proteomes" id="UP000235897"/>
    </source>
</evidence>
<dbReference type="InterPro" id="IPR041081">
    <property type="entry name" value="DUF5629"/>
</dbReference>
<dbReference type="AlphaFoldDB" id="A0A2N8SYK5"/>
<gene>
    <name evidence="2" type="ORF">CXL00_00415</name>
</gene>
<dbReference type="OrthoDB" id="7013999at2"/>
<proteinExistence type="predicted"/>